<dbReference type="EMBL" id="FNQV01000015">
    <property type="protein sequence ID" value="SEA67578.1"/>
    <property type="molecule type" value="Genomic_DNA"/>
</dbReference>
<dbReference type="OrthoDB" id="3653265at2"/>
<dbReference type="Pfam" id="PF13454">
    <property type="entry name" value="NAD_binding_9"/>
    <property type="match status" value="1"/>
</dbReference>
<dbReference type="InterPro" id="IPR052189">
    <property type="entry name" value="L-asp_N-monooxygenase_NS-form"/>
</dbReference>
<name>A0A1H4D4R9_9ACTO</name>
<evidence type="ECO:0000313" key="3">
    <source>
        <dbReference type="Proteomes" id="UP000199288"/>
    </source>
</evidence>
<dbReference type="SUPFAM" id="SSF51905">
    <property type="entry name" value="FAD/NAD(P)-binding domain"/>
    <property type="match status" value="1"/>
</dbReference>
<dbReference type="AlphaFoldDB" id="A0A1H4D4R9"/>
<dbReference type="PANTHER" id="PTHR40254">
    <property type="entry name" value="BLR0577 PROTEIN"/>
    <property type="match status" value="1"/>
</dbReference>
<dbReference type="InterPro" id="IPR038732">
    <property type="entry name" value="HpyO/CreE_NAD-binding"/>
</dbReference>
<feature type="domain" description="FAD-dependent urate hydroxylase HpyO/Asp monooxygenase CreE-like FAD/NAD(P)-binding" evidence="1">
    <location>
        <begin position="9"/>
        <end position="172"/>
    </location>
</feature>
<dbReference type="Proteomes" id="UP000199288">
    <property type="component" value="Unassembled WGS sequence"/>
</dbReference>
<sequence>MSPSPLVVAIIGAGPRGLNCLQSLASAWRDLDRPIDVHLFGALDADGVRVAGAGSAFAPDQPDFLRLNAKRSIIDMFYPARRDGVEPIGVTFSDWLDDVDPAWHGVDYPPRARVGTYLGESYRFLRSRLPATMHLTEHGPATAVRRANDGGWEVESDAATVYAHEVMLALGHSTDRPAALSPEVVAPIPVIGAVYPVSRLEAIRPGATVVVRGAALTFIDASLALTEGRGGSFERDEDGRLHYRRGDNEPAAILPIARQGRFLDVKPPAGLLATLIGEDGVARADASVRASQDPLELLSRIGAIIEEAGGDSAEAMTDPEPAPSEATAQLRTSIEVARGRQESSQGPIVGAVWTTMYDAIIETLAHREWPDEQWREFLRVDALMERRGFGPPPINGEKLLALIEAGIVDTSWLDAGIGQGELTEQERLVDVVIDAVLPPSGFWSGAYPALAPIEEYLGVFAAKGAGGERRGVRIAPDASVLSAAGEPIPGLAAVGRITNDWVLGHDTLERRMDPRPERWAQRLAQAP</sequence>
<evidence type="ECO:0000313" key="2">
    <source>
        <dbReference type="EMBL" id="SEA67578.1"/>
    </source>
</evidence>
<keyword evidence="3" id="KW-1185">Reference proteome</keyword>
<dbReference type="PANTHER" id="PTHR40254:SF1">
    <property type="entry name" value="BLR0577 PROTEIN"/>
    <property type="match status" value="1"/>
</dbReference>
<dbReference type="RefSeq" id="WP_092565731.1">
    <property type="nucleotide sequence ID" value="NZ_FNQV01000015.1"/>
</dbReference>
<dbReference type="InterPro" id="IPR036188">
    <property type="entry name" value="FAD/NAD-bd_sf"/>
</dbReference>
<protein>
    <submittedName>
        <fullName evidence="2">Uncharacterized NAD(P)/FAD-binding protein YdhS</fullName>
    </submittedName>
</protein>
<reference evidence="3" key="1">
    <citation type="submission" date="2016-10" db="EMBL/GenBank/DDBJ databases">
        <authorList>
            <person name="Varghese N."/>
            <person name="Submissions S."/>
        </authorList>
    </citation>
    <scope>NUCLEOTIDE SEQUENCE [LARGE SCALE GENOMIC DNA]</scope>
    <source>
        <strain evidence="3">KPR-1</strain>
    </source>
</reference>
<gene>
    <name evidence="2" type="ORF">SAMN02910418_02137</name>
</gene>
<accession>A0A1H4D4R9</accession>
<proteinExistence type="predicted"/>
<evidence type="ECO:0000259" key="1">
    <source>
        <dbReference type="Pfam" id="PF13454"/>
    </source>
</evidence>
<organism evidence="2 3">
    <name type="scientific">Bowdeniella nasicola</name>
    <dbReference type="NCBI Taxonomy" id="208480"/>
    <lineage>
        <taxon>Bacteria</taxon>
        <taxon>Bacillati</taxon>
        <taxon>Actinomycetota</taxon>
        <taxon>Actinomycetes</taxon>
        <taxon>Actinomycetales</taxon>
        <taxon>Actinomycetaceae</taxon>
        <taxon>Bowdeniella</taxon>
    </lineage>
</organism>